<gene>
    <name evidence="3" type="ORF">EDB95_4757</name>
</gene>
<evidence type="ECO:0000259" key="2">
    <source>
        <dbReference type="Pfam" id="PF01074"/>
    </source>
</evidence>
<dbReference type="Proteomes" id="UP000294498">
    <property type="component" value="Unassembled WGS sequence"/>
</dbReference>
<dbReference type="GO" id="GO:0030246">
    <property type="term" value="F:carbohydrate binding"/>
    <property type="evidence" value="ECO:0007669"/>
    <property type="project" value="InterPro"/>
</dbReference>
<organism evidence="3 4">
    <name type="scientific">Dinghuibacter silviterrae</name>
    <dbReference type="NCBI Taxonomy" id="1539049"/>
    <lineage>
        <taxon>Bacteria</taxon>
        <taxon>Pseudomonadati</taxon>
        <taxon>Bacteroidota</taxon>
        <taxon>Chitinophagia</taxon>
        <taxon>Chitinophagales</taxon>
        <taxon>Chitinophagaceae</taxon>
        <taxon>Dinghuibacter</taxon>
    </lineage>
</organism>
<sequence length="1080" mass="119508">MSEQMNISMRLALYLLPLWGITPSAHAQDTLAGYTRRITGETIGYSAYTPMASQALLTRTNTGQGVITWETEAVPQDFKGDTAYFCWVGGNAAGTSSGDEPYDLAIDGIPALTITTHKNFSEPGWFYRNDKGVSIRFERKALDGNNDVSGRVTLAVPRSMVTPGRPLRLSITGQHKDNQDWLMVYQYQIGDRFLAEVFPLLKRAPNGDTLRVIRIYGTYAKAQGLLKAAEGAQHKTFALHSDYNDVEWAVPYHQRDRSITLSLEVDGKKESDTFQLSPLEPLEVHLVHHSHTDIGYSNLQQEVAAIQNRNIREAIRLIEKTKDYPEAAQFRWNIESLWAVENFLDSASDEDVKAFGDALRTGRMTLQAFLANELTGLLDAEELTWLTAYARTLEKRFHVTVNSAMITDVPGYTWSTIQALGRAGIKYFSIGPNNSDRIGGVLSTWGDKPFYWKTPGTGQKVLTDVAGSSYAWFHGTPGARDPARLTQRLLAYVRHLNDEHYPYKYALVRYNIVSDNAPLDTGISDFIRNWNKTYIYPRLVLSTPTMALSAIEKAYGNKLPVYSGDMSPYWEDGAASTGMELGWNRHVRAGLEQTEALEALGGAAPDTVALAGAWRGVVMFDEHTWGAWCSISDPDNPFTVAQWQFKRNFLVTADSLARSLQPAPGTLQVVNTHSWSTHATVRIPGFTEGAHVTLADGSPLQQQTLSDGDRLVYLPDIPGFSAVILKAGESSHISPTGGATQNGYTFTNDHVRLQIDSLNGSITSLIWKGNDIVRHGNYGLNQYEYVPGRDPSEAQTAKVKSLDVTENGPLLTVIRLTADAPGARALKIEYRLDNITGKLIIIDSVDKVKVRTKEAVHFAFPMKVPGGDLVADNGSFPYRPFNDTLAGGNRDFGYIGKWMDLSNKDWGVTLCSLETPIMEWGSMRSEVIAPGSSVSAWKKTFAPTQTYFSYALNNYWHTNYKADQEGWVGFRYVLEPHGPGGLVDCYKRGEEAEAPPVLANGTIDAPLRLSNPDVVVATIIPVKGAIWVEVYNPSDRPAITQIKAQGKVYRSDIHQVILAPLGNQPVHLPAYGRVDLLLKP</sequence>
<dbReference type="OrthoDB" id="1049785at2"/>
<dbReference type="GO" id="GO:0004559">
    <property type="term" value="F:alpha-mannosidase activity"/>
    <property type="evidence" value="ECO:0007669"/>
    <property type="project" value="InterPro"/>
</dbReference>
<dbReference type="InterPro" id="IPR000602">
    <property type="entry name" value="Glyco_hydro_38_N"/>
</dbReference>
<dbReference type="EMBL" id="SODV01000002">
    <property type="protein sequence ID" value="TDW96921.1"/>
    <property type="molecule type" value="Genomic_DNA"/>
</dbReference>
<dbReference type="SUPFAM" id="SSF88713">
    <property type="entry name" value="Glycoside hydrolase/deacetylase"/>
    <property type="match status" value="1"/>
</dbReference>
<dbReference type="InterPro" id="IPR011330">
    <property type="entry name" value="Glyco_hydro/deAcase_b/a-brl"/>
</dbReference>
<keyword evidence="3" id="KW-0378">Hydrolase</keyword>
<dbReference type="AlphaFoldDB" id="A0A4R8DGW1"/>
<dbReference type="InterPro" id="IPR027291">
    <property type="entry name" value="Glyco_hydro_38_N_sf"/>
</dbReference>
<dbReference type="Gene3D" id="3.20.110.10">
    <property type="entry name" value="Glycoside hydrolase 38, N terminal domain"/>
    <property type="match status" value="1"/>
</dbReference>
<keyword evidence="4" id="KW-1185">Reference proteome</keyword>
<feature type="domain" description="Glycoside hydrolase family 38 N-terminal" evidence="2">
    <location>
        <begin position="284"/>
        <end position="563"/>
    </location>
</feature>
<evidence type="ECO:0000256" key="1">
    <source>
        <dbReference type="SAM" id="SignalP"/>
    </source>
</evidence>
<dbReference type="RefSeq" id="WP_133998224.1">
    <property type="nucleotide sequence ID" value="NZ_SODV01000002.1"/>
</dbReference>
<evidence type="ECO:0000313" key="3">
    <source>
        <dbReference type="EMBL" id="TDW96921.1"/>
    </source>
</evidence>
<comment type="caution">
    <text evidence="3">The sequence shown here is derived from an EMBL/GenBank/DDBJ whole genome shotgun (WGS) entry which is preliminary data.</text>
</comment>
<accession>A0A4R8DGW1</accession>
<name>A0A4R8DGW1_9BACT</name>
<feature type="chain" id="PRO_5020545807" evidence="1">
    <location>
        <begin position="28"/>
        <end position="1080"/>
    </location>
</feature>
<feature type="signal peptide" evidence="1">
    <location>
        <begin position="1"/>
        <end position="27"/>
    </location>
</feature>
<dbReference type="CDD" id="cd10791">
    <property type="entry name" value="GH38N_AMII_like_1"/>
    <property type="match status" value="1"/>
</dbReference>
<proteinExistence type="predicted"/>
<dbReference type="InterPro" id="IPR011013">
    <property type="entry name" value="Gal_mutarotase_sf_dom"/>
</dbReference>
<evidence type="ECO:0000313" key="4">
    <source>
        <dbReference type="Proteomes" id="UP000294498"/>
    </source>
</evidence>
<reference evidence="3 4" key="1">
    <citation type="submission" date="2019-03" db="EMBL/GenBank/DDBJ databases">
        <title>Genomic Encyclopedia of Type Strains, Phase IV (KMG-IV): sequencing the most valuable type-strain genomes for metagenomic binning, comparative biology and taxonomic classification.</title>
        <authorList>
            <person name="Goeker M."/>
        </authorList>
    </citation>
    <scope>NUCLEOTIDE SEQUENCE [LARGE SCALE GENOMIC DNA]</scope>
    <source>
        <strain evidence="3 4">DSM 100059</strain>
    </source>
</reference>
<dbReference type="Pfam" id="PF01074">
    <property type="entry name" value="Glyco_hydro_38N"/>
    <property type="match status" value="1"/>
</dbReference>
<dbReference type="GO" id="GO:0006013">
    <property type="term" value="P:mannose metabolic process"/>
    <property type="evidence" value="ECO:0007669"/>
    <property type="project" value="InterPro"/>
</dbReference>
<dbReference type="SUPFAM" id="SSF74650">
    <property type="entry name" value="Galactose mutarotase-like"/>
    <property type="match status" value="1"/>
</dbReference>
<protein>
    <submittedName>
        <fullName evidence="3">Glycosyl hydrolase family 38</fullName>
    </submittedName>
</protein>
<keyword evidence="1" id="KW-0732">Signal</keyword>